<dbReference type="EMBL" id="JAJFAZ020000001">
    <property type="protein sequence ID" value="KAI5350459.1"/>
    <property type="molecule type" value="Genomic_DNA"/>
</dbReference>
<dbReference type="Proteomes" id="UP001054821">
    <property type="component" value="Chromosome 1"/>
</dbReference>
<keyword evidence="2" id="KW-1185">Reference proteome</keyword>
<accession>A0AAD4ZLU8</accession>
<comment type="caution">
    <text evidence="1">The sequence shown here is derived from an EMBL/GenBank/DDBJ whole genome shotgun (WGS) entry which is preliminary data.</text>
</comment>
<reference evidence="1 2" key="1">
    <citation type="journal article" date="2022" name="G3 (Bethesda)">
        <title>Whole-genome sequence and methylome profiling of the almond [Prunus dulcis (Mill.) D.A. Webb] cultivar 'Nonpareil'.</title>
        <authorList>
            <person name="D'Amico-Willman K.M."/>
            <person name="Ouma W.Z."/>
            <person name="Meulia T."/>
            <person name="Sideli G.M."/>
            <person name="Gradziel T.M."/>
            <person name="Fresnedo-Ramirez J."/>
        </authorList>
    </citation>
    <scope>NUCLEOTIDE SEQUENCE [LARGE SCALE GENOMIC DNA]</scope>
    <source>
        <strain evidence="1">Clone GOH B32 T37-40</strain>
    </source>
</reference>
<organism evidence="1 2">
    <name type="scientific">Prunus dulcis</name>
    <name type="common">Almond</name>
    <name type="synonym">Amygdalus dulcis</name>
    <dbReference type="NCBI Taxonomy" id="3755"/>
    <lineage>
        <taxon>Eukaryota</taxon>
        <taxon>Viridiplantae</taxon>
        <taxon>Streptophyta</taxon>
        <taxon>Embryophyta</taxon>
        <taxon>Tracheophyta</taxon>
        <taxon>Spermatophyta</taxon>
        <taxon>Magnoliopsida</taxon>
        <taxon>eudicotyledons</taxon>
        <taxon>Gunneridae</taxon>
        <taxon>Pentapetalae</taxon>
        <taxon>rosids</taxon>
        <taxon>fabids</taxon>
        <taxon>Rosales</taxon>
        <taxon>Rosaceae</taxon>
        <taxon>Amygdaloideae</taxon>
        <taxon>Amygdaleae</taxon>
        <taxon>Prunus</taxon>
    </lineage>
</organism>
<sequence>MHEPENKTVLTPLREGRVKCHICVGTELPSKRSFGPVSPERCKKGQDQVVIDNIVCSTEIFIATYHTSTGKALAFTLSSASSHLDSLTQHANSLNSSPALQRSLTYVAASMMTKALGLKSRVWAPRRVLGPVGPGRDLESPSGL</sequence>
<evidence type="ECO:0000313" key="2">
    <source>
        <dbReference type="Proteomes" id="UP001054821"/>
    </source>
</evidence>
<evidence type="ECO:0000313" key="1">
    <source>
        <dbReference type="EMBL" id="KAI5350459.1"/>
    </source>
</evidence>
<protein>
    <submittedName>
        <fullName evidence="1">Uncharacterized protein</fullName>
    </submittedName>
</protein>
<name>A0AAD4ZLU8_PRUDU</name>
<dbReference type="AlphaFoldDB" id="A0AAD4ZLU8"/>
<gene>
    <name evidence="1" type="ORF">L3X38_003350</name>
</gene>
<proteinExistence type="predicted"/>